<sequence>MGPEIAIRTSAGWPRRNERKFKILRIHTLSAIILATAITQGVPSCTAAPAFPRNHSQNHEKASNQAQSPAHEASEPGLELCPRACEGDDDFDCYDEDDGDYDDDDGGDDNTSYNSDYLVTRETTSDDRLPTVKLASSSLPDPLMQALQPELEQALASGLEQADRSSTESGETSATATASNASTQPQSTPASSGSFASSETPVLPSSSVLDVSGTPSTSVNAPTSLATTFAIASPLSSGASLPAPTISTGDIPTSTNSDSAIETETTTIGSTTITTTTVSHSSSSHTSHTSHTSATFASHKLNQGPGLAVRPTPGVDLMGGLSHDFDSTRGSHHRRATMVVGLIAAILTVSMALIFMFHLFLKTRKKRAERLSSRGSIRGFGAVEWIDSRKKDNWHPALGDTGKLAGSMEKSPPGSRRDSLLSHWLRLNPNTVKDGRNSRSRLSLLPRLGALLGRSRSTSGPAPKRSSAKKEKILDIRPYDLGSRFSVSSSDVPLDESFGTLASLQSLEVIDLDADDDHERLTPNPNRQNASSLSTPTSPNVGEDPVLADLMGEQQTLLRASSVPVRRAKPNIPAHARTRSAPEGPADPHSPAPEPLTPTIGKHKSQSQSMSAVTISSQYSSMPPCDSDWDISDAYRHSTRGTLQSRKSERKSGASNRLTAQSTGGNGWTSARNSDYTMYRRSDW</sequence>
<comment type="caution">
    <text evidence="1">The sequence shown here is derived from an EMBL/GenBank/DDBJ whole genome shotgun (WGS) entry which is preliminary data.</text>
</comment>
<reference evidence="1 2" key="1">
    <citation type="journal article" date="2021" name="Appl. Environ. Microbiol.">
        <title>Genetic linkage and physical mapping for an oyster mushroom Pleurotus cornucopiae and QTL analysis for the trait cap color.</title>
        <authorList>
            <person name="Zhang Y."/>
            <person name="Gao W."/>
            <person name="Sonnenberg A."/>
            <person name="Chen Q."/>
            <person name="Zhang J."/>
            <person name="Huang C."/>
        </authorList>
    </citation>
    <scope>NUCLEOTIDE SEQUENCE [LARGE SCALE GENOMIC DNA]</scope>
    <source>
        <strain evidence="1">CCMSSC00406</strain>
    </source>
</reference>
<keyword evidence="2" id="KW-1185">Reference proteome</keyword>
<dbReference type="Proteomes" id="UP000824881">
    <property type="component" value="Unassembled WGS sequence"/>
</dbReference>
<evidence type="ECO:0000313" key="1">
    <source>
        <dbReference type="EMBL" id="KAG9221629.1"/>
    </source>
</evidence>
<accession>A0ACB7IV92</accession>
<dbReference type="EMBL" id="WQMT02000006">
    <property type="protein sequence ID" value="KAG9221629.1"/>
    <property type="molecule type" value="Genomic_DNA"/>
</dbReference>
<protein>
    <submittedName>
        <fullName evidence="1">Uncharacterized protein</fullName>
    </submittedName>
</protein>
<organism evidence="1 2">
    <name type="scientific">Pleurotus cornucopiae</name>
    <name type="common">Cornucopia mushroom</name>
    <dbReference type="NCBI Taxonomy" id="5321"/>
    <lineage>
        <taxon>Eukaryota</taxon>
        <taxon>Fungi</taxon>
        <taxon>Dikarya</taxon>
        <taxon>Basidiomycota</taxon>
        <taxon>Agaricomycotina</taxon>
        <taxon>Agaricomycetes</taxon>
        <taxon>Agaricomycetidae</taxon>
        <taxon>Agaricales</taxon>
        <taxon>Pleurotineae</taxon>
        <taxon>Pleurotaceae</taxon>
        <taxon>Pleurotus</taxon>
    </lineage>
</organism>
<proteinExistence type="predicted"/>
<name>A0ACB7IV92_PLECO</name>
<gene>
    <name evidence="1" type="ORF">CCMSSC00406_0005542</name>
</gene>
<evidence type="ECO:0000313" key="2">
    <source>
        <dbReference type="Proteomes" id="UP000824881"/>
    </source>
</evidence>